<dbReference type="UniPathway" id="UPA00345"/>
<reference evidence="12 13" key="1">
    <citation type="journal article" date="2016" name="Nat. Commun.">
        <title>Thousands of microbial genomes shed light on interconnected biogeochemical processes in an aquifer system.</title>
        <authorList>
            <person name="Anantharaman K."/>
            <person name="Brown C.T."/>
            <person name="Hug L.A."/>
            <person name="Sharon I."/>
            <person name="Castelle C.J."/>
            <person name="Probst A.J."/>
            <person name="Thomas B.C."/>
            <person name="Singh A."/>
            <person name="Wilkins M.J."/>
            <person name="Karaoz U."/>
            <person name="Brodie E.L."/>
            <person name="Williams K.H."/>
            <person name="Hubbard S.S."/>
            <person name="Banfield J.F."/>
        </authorList>
    </citation>
    <scope>NUCLEOTIDE SEQUENCE [LARGE SCALE GENOMIC DNA]</scope>
</reference>
<dbReference type="InterPro" id="IPR015365">
    <property type="entry name" value="Elong-fact-P_C"/>
</dbReference>
<dbReference type="PANTHER" id="PTHR30053">
    <property type="entry name" value="ELONGATION FACTOR P"/>
    <property type="match status" value="1"/>
</dbReference>
<dbReference type="FunFam" id="2.40.50.140:FF:000004">
    <property type="entry name" value="Elongation factor P"/>
    <property type="match status" value="1"/>
</dbReference>
<dbReference type="InterPro" id="IPR001059">
    <property type="entry name" value="Transl_elong_P/YeiP_cen"/>
</dbReference>
<sequence>MSSPSEIKKGVVLLLHGDPWVVTEFQHINPGKGAAFVRTRVKNVKTGKTLEQTIKMSESVELVEVEYRNMQYLYHDATGYTFMDSGTYEQYTMNDEAVAEQGKYLRESLEVVLAMYEGQPIALQLPKKMTFKIAETMPAVKGDTAGGNVTKDAKTDGGFTVRVPLFIKEGEEVIVNTDTGEYVERA</sequence>
<dbReference type="GO" id="GO:0043043">
    <property type="term" value="P:peptide biosynthetic process"/>
    <property type="evidence" value="ECO:0007669"/>
    <property type="project" value="InterPro"/>
</dbReference>
<dbReference type="InterPro" id="IPR011768">
    <property type="entry name" value="Transl_elongation_fac_P"/>
</dbReference>
<dbReference type="InterPro" id="IPR008991">
    <property type="entry name" value="Translation_prot_SH3-like_sf"/>
</dbReference>
<evidence type="ECO:0000256" key="4">
    <source>
        <dbReference type="ARBA" id="ARBA00022490"/>
    </source>
</evidence>
<feature type="domain" description="Translation elongation factor P/YeiP central" evidence="11">
    <location>
        <begin position="67"/>
        <end position="121"/>
    </location>
</feature>
<evidence type="ECO:0000256" key="6">
    <source>
        <dbReference type="ARBA" id="ARBA00022917"/>
    </source>
</evidence>
<dbReference type="InterPro" id="IPR020599">
    <property type="entry name" value="Transl_elong_fac_P/YeiP"/>
</dbReference>
<dbReference type="InterPro" id="IPR014722">
    <property type="entry name" value="Rib_uL2_dom2"/>
</dbReference>
<dbReference type="Pfam" id="PF01132">
    <property type="entry name" value="EFP"/>
    <property type="match status" value="1"/>
</dbReference>
<dbReference type="Proteomes" id="UP000176603">
    <property type="component" value="Unassembled WGS sequence"/>
</dbReference>
<dbReference type="AlphaFoldDB" id="A0A1F7UKS4"/>
<proteinExistence type="inferred from homology"/>
<dbReference type="FunFam" id="2.30.30.30:FF:000003">
    <property type="entry name" value="Elongation factor P"/>
    <property type="match status" value="1"/>
</dbReference>
<dbReference type="CDD" id="cd04470">
    <property type="entry name" value="S1_EF-P_repeat_1"/>
    <property type="match status" value="1"/>
</dbReference>
<comment type="caution">
    <text evidence="12">The sequence shown here is derived from an EMBL/GenBank/DDBJ whole genome shotgun (WGS) entry which is preliminary data.</text>
</comment>
<dbReference type="Gene3D" id="2.30.30.30">
    <property type="match status" value="1"/>
</dbReference>
<dbReference type="NCBIfam" id="TIGR00038">
    <property type="entry name" value="efp"/>
    <property type="match status" value="1"/>
</dbReference>
<dbReference type="SMART" id="SM00841">
    <property type="entry name" value="Elong-fact-P_C"/>
    <property type="match status" value="1"/>
</dbReference>
<evidence type="ECO:0000259" key="10">
    <source>
        <dbReference type="SMART" id="SM00841"/>
    </source>
</evidence>
<dbReference type="HAMAP" id="MF_00141">
    <property type="entry name" value="EF_P"/>
    <property type="match status" value="1"/>
</dbReference>
<dbReference type="Pfam" id="PF08207">
    <property type="entry name" value="EFP_N"/>
    <property type="match status" value="1"/>
</dbReference>
<dbReference type="STRING" id="1802399.A3E39_00250"/>
<dbReference type="PIRSF" id="PIRSF005901">
    <property type="entry name" value="EF-P"/>
    <property type="match status" value="1"/>
</dbReference>
<feature type="domain" description="Elongation factor P C-terminal" evidence="10">
    <location>
        <begin position="129"/>
        <end position="185"/>
    </location>
</feature>
<dbReference type="Pfam" id="PF09285">
    <property type="entry name" value="Elong-fact-P_C"/>
    <property type="match status" value="1"/>
</dbReference>
<dbReference type="NCBIfam" id="NF001810">
    <property type="entry name" value="PRK00529.1"/>
    <property type="match status" value="1"/>
</dbReference>
<comment type="function">
    <text evidence="7">Involved in peptide bond synthesis. Stimulates efficient translation and peptide-bond synthesis on native or reconstituted 70S ribosomes in vitro. Probably functions indirectly by altering the affinity of the ribosome for aminoacyl-tRNA, thus increasing their reactivity as acceptors for peptidyl transferase.</text>
</comment>
<evidence type="ECO:0000313" key="12">
    <source>
        <dbReference type="EMBL" id="OGL78845.1"/>
    </source>
</evidence>
<dbReference type="GO" id="GO:0003746">
    <property type="term" value="F:translation elongation factor activity"/>
    <property type="evidence" value="ECO:0007669"/>
    <property type="project" value="UniProtKB-UniRule"/>
</dbReference>
<evidence type="ECO:0000256" key="9">
    <source>
        <dbReference type="RuleBase" id="RU004389"/>
    </source>
</evidence>
<dbReference type="InterPro" id="IPR013185">
    <property type="entry name" value="Transl_elong_KOW-like"/>
</dbReference>
<dbReference type="InterPro" id="IPR012340">
    <property type="entry name" value="NA-bd_OB-fold"/>
</dbReference>
<evidence type="ECO:0000256" key="1">
    <source>
        <dbReference type="ARBA" id="ARBA00004496"/>
    </source>
</evidence>
<gene>
    <name evidence="7" type="primary">efp</name>
    <name evidence="12" type="ORF">A3E39_00250</name>
</gene>
<dbReference type="EMBL" id="MGEH01000023">
    <property type="protein sequence ID" value="OGL78845.1"/>
    <property type="molecule type" value="Genomic_DNA"/>
</dbReference>
<keyword evidence="6 7" id="KW-0648">Protein biosynthesis</keyword>
<dbReference type="SMART" id="SM01185">
    <property type="entry name" value="EFP"/>
    <property type="match status" value="1"/>
</dbReference>
<keyword evidence="5 7" id="KW-0251">Elongation factor</keyword>
<dbReference type="SUPFAM" id="SSF50104">
    <property type="entry name" value="Translation proteins SH3-like domain"/>
    <property type="match status" value="1"/>
</dbReference>
<comment type="pathway">
    <text evidence="2 7">Protein biosynthesis; polypeptide chain elongation.</text>
</comment>
<dbReference type="CDD" id="cd05794">
    <property type="entry name" value="S1_EF-P_repeat_2"/>
    <property type="match status" value="1"/>
</dbReference>
<dbReference type="PANTHER" id="PTHR30053:SF12">
    <property type="entry name" value="ELONGATION FACTOR P (EF-P) FAMILY PROTEIN"/>
    <property type="match status" value="1"/>
</dbReference>
<evidence type="ECO:0000256" key="2">
    <source>
        <dbReference type="ARBA" id="ARBA00004815"/>
    </source>
</evidence>
<evidence type="ECO:0000256" key="8">
    <source>
        <dbReference type="NCBIfam" id="TIGR00038"/>
    </source>
</evidence>
<keyword evidence="4 7" id="KW-0963">Cytoplasm</keyword>
<evidence type="ECO:0000256" key="3">
    <source>
        <dbReference type="ARBA" id="ARBA00009479"/>
    </source>
</evidence>
<dbReference type="FunFam" id="2.40.50.140:FF:000009">
    <property type="entry name" value="Elongation factor P"/>
    <property type="match status" value="1"/>
</dbReference>
<dbReference type="PROSITE" id="PS01275">
    <property type="entry name" value="EFP"/>
    <property type="match status" value="1"/>
</dbReference>
<name>A0A1F7UKS4_9BACT</name>
<organism evidence="12 13">
    <name type="scientific">Candidatus Uhrbacteria bacterium RIFCSPHIGHO2_12_FULL_60_25</name>
    <dbReference type="NCBI Taxonomy" id="1802399"/>
    <lineage>
        <taxon>Bacteria</taxon>
        <taxon>Candidatus Uhriibacteriota</taxon>
    </lineage>
</organism>
<comment type="similarity">
    <text evidence="3 7 9">Belongs to the elongation factor P family.</text>
</comment>
<dbReference type="InterPro" id="IPR013852">
    <property type="entry name" value="Transl_elong_P/YeiP_CS"/>
</dbReference>
<evidence type="ECO:0000313" key="13">
    <source>
        <dbReference type="Proteomes" id="UP000176603"/>
    </source>
</evidence>
<evidence type="ECO:0000256" key="7">
    <source>
        <dbReference type="HAMAP-Rule" id="MF_00141"/>
    </source>
</evidence>
<dbReference type="SUPFAM" id="SSF50249">
    <property type="entry name" value="Nucleic acid-binding proteins"/>
    <property type="match status" value="2"/>
</dbReference>
<comment type="subcellular location">
    <subcellularLocation>
        <location evidence="1 7">Cytoplasm</location>
    </subcellularLocation>
</comment>
<evidence type="ECO:0000259" key="11">
    <source>
        <dbReference type="SMART" id="SM01185"/>
    </source>
</evidence>
<accession>A0A1F7UKS4</accession>
<protein>
    <recommendedName>
        <fullName evidence="7 8">Elongation factor P</fullName>
        <shortName evidence="7">EF-P</shortName>
    </recommendedName>
</protein>
<dbReference type="Gene3D" id="2.40.50.140">
    <property type="entry name" value="Nucleic acid-binding proteins"/>
    <property type="match status" value="2"/>
</dbReference>
<evidence type="ECO:0000256" key="5">
    <source>
        <dbReference type="ARBA" id="ARBA00022768"/>
    </source>
</evidence>
<dbReference type="GO" id="GO:0005829">
    <property type="term" value="C:cytosol"/>
    <property type="evidence" value="ECO:0007669"/>
    <property type="project" value="UniProtKB-ARBA"/>
</dbReference>